<dbReference type="Pfam" id="PF16363">
    <property type="entry name" value="GDP_Man_Dehyd"/>
    <property type="match status" value="1"/>
</dbReference>
<reference evidence="2" key="1">
    <citation type="submission" date="2022-11" db="EMBL/GenBank/DDBJ databases">
        <title>Whole genome sequence of Levilactobacillus brevis SMB091.</title>
        <authorList>
            <person name="Kim J.-M."/>
            <person name="Kim O.-C."/>
            <person name="Choi Y.H."/>
            <person name="Han N.S."/>
            <person name="Hurh B."/>
        </authorList>
    </citation>
    <scope>NUCLEOTIDE SEQUENCE</scope>
    <source>
        <strain evidence="2">SMB091</strain>
        <plasmid evidence="2">pBRV691</plasmid>
    </source>
</reference>
<dbReference type="SUPFAM" id="SSF51735">
    <property type="entry name" value="NAD(P)-binding Rossmann-fold domains"/>
    <property type="match status" value="1"/>
</dbReference>
<dbReference type="InterPro" id="IPR016040">
    <property type="entry name" value="NAD(P)-bd_dom"/>
</dbReference>
<evidence type="ECO:0000313" key="3">
    <source>
        <dbReference type="Proteomes" id="UP001164768"/>
    </source>
</evidence>
<evidence type="ECO:0000259" key="1">
    <source>
        <dbReference type="Pfam" id="PF16363"/>
    </source>
</evidence>
<dbReference type="EC" id="4.2.1.47" evidence="2"/>
<keyword evidence="2" id="KW-0614">Plasmid</keyword>
<protein>
    <submittedName>
        <fullName evidence="2">GDP-mannose 4,6-dehydratase</fullName>
        <ecNumber evidence="2">4.2.1.47</ecNumber>
    </submittedName>
</protein>
<accession>A0AB38X8N9</accession>
<dbReference type="Proteomes" id="UP001164768">
    <property type="component" value="Plasmid pBRV691"/>
</dbReference>
<keyword evidence="2" id="KW-0456">Lyase</keyword>
<dbReference type="RefSeq" id="WP_267668783.1">
    <property type="nucleotide sequence ID" value="NZ_CP113119.1"/>
</dbReference>
<organism evidence="2 3">
    <name type="scientific">Levilactobacillus brevis</name>
    <name type="common">Lactobacillus brevis</name>
    <dbReference type="NCBI Taxonomy" id="1580"/>
    <lineage>
        <taxon>Bacteria</taxon>
        <taxon>Bacillati</taxon>
        <taxon>Bacillota</taxon>
        <taxon>Bacilli</taxon>
        <taxon>Lactobacillales</taxon>
        <taxon>Lactobacillaceae</taxon>
        <taxon>Levilactobacillus</taxon>
    </lineage>
</organism>
<dbReference type="Gene3D" id="3.40.50.720">
    <property type="entry name" value="NAD(P)-binding Rossmann-like Domain"/>
    <property type="match status" value="1"/>
</dbReference>
<sequence length="311" mass="34741">MKALVTGGAGFIGSNLTAELVKQGNDVFVVDDLSMGKIENLVGIDKNKLQFCEHSITDYAFMRQLLIEKKFDHIVLLAAVASVADSIERPYETHLVNQEANVNILETVRKYKLPVKKIIFSSSAAVYGNLPDLPKKETSRVDPLTPYAIDKFATERFVVNYGRLYNIPTVATRFFNVYGPKQNPQSPYSGVLSIITECLRNNQTFTLYGDGKQERDFIYVADVVKALILLLQSDAKHKVYNVATGKTNSLLEVIHEMEEIAGRNLKMTMGPERTGDIKYSQADISELGKLGFAADNNLAIGLEKYLKYEKI</sequence>
<dbReference type="Gene3D" id="3.90.25.10">
    <property type="entry name" value="UDP-galactose 4-epimerase, domain 1"/>
    <property type="match status" value="1"/>
</dbReference>
<proteinExistence type="predicted"/>
<dbReference type="AlphaFoldDB" id="A0AB38X8N9"/>
<feature type="domain" description="NAD(P)-binding" evidence="1">
    <location>
        <begin position="4"/>
        <end position="269"/>
    </location>
</feature>
<name>A0AB38X8N9_LEVBR</name>
<geneLocation type="plasmid" evidence="2 3">
    <name>pBRV691</name>
</geneLocation>
<dbReference type="GO" id="GO:0008446">
    <property type="term" value="F:GDP-mannose 4,6-dehydratase activity"/>
    <property type="evidence" value="ECO:0007669"/>
    <property type="project" value="UniProtKB-EC"/>
</dbReference>
<dbReference type="InterPro" id="IPR036291">
    <property type="entry name" value="NAD(P)-bd_dom_sf"/>
</dbReference>
<evidence type="ECO:0000313" key="2">
    <source>
        <dbReference type="EMBL" id="WAD02993.1"/>
    </source>
</evidence>
<gene>
    <name evidence="2" type="ORF">ORR04_12495</name>
</gene>
<dbReference type="EMBL" id="CP113119">
    <property type="protein sequence ID" value="WAD02993.1"/>
    <property type="molecule type" value="Genomic_DNA"/>
</dbReference>
<dbReference type="PANTHER" id="PTHR43000">
    <property type="entry name" value="DTDP-D-GLUCOSE 4,6-DEHYDRATASE-RELATED"/>
    <property type="match status" value="1"/>
</dbReference>